<feature type="domain" description="Amidase" evidence="2">
    <location>
        <begin position="27"/>
        <end position="155"/>
    </location>
</feature>
<accession>A0ABM7GSZ1</accession>
<dbReference type="SUPFAM" id="SSF75304">
    <property type="entry name" value="Amidase signature (AS) enzymes"/>
    <property type="match status" value="1"/>
</dbReference>
<evidence type="ECO:0000313" key="3">
    <source>
        <dbReference type="EMBL" id="BBI53832.1"/>
    </source>
</evidence>
<organism evidence="3 4">
    <name type="scientific">Vreelandella olivaria</name>
    <dbReference type="NCBI Taxonomy" id="390919"/>
    <lineage>
        <taxon>Bacteria</taxon>
        <taxon>Pseudomonadati</taxon>
        <taxon>Pseudomonadota</taxon>
        <taxon>Gammaproteobacteria</taxon>
        <taxon>Oceanospirillales</taxon>
        <taxon>Halomonadaceae</taxon>
        <taxon>Vreelandella</taxon>
    </lineage>
</organism>
<sequence length="193" mass="21179">MADTFETLTAVDALARFGERSLSPETLVDDCLARIERDNPKVNAFTCVNSKEARRLAAESARRWQAGTPCGPLDGIPVTIKDLTLTKGLPTRLGSTTTRPDGPWEVDAPISRHLRNAGAIVIGKTTSPEFGWKGVTDNPLHGITRNPWNTDLTPGDHPAAPGLPLHLTLACFTRAATRGLYSHPMQLHWYLWY</sequence>
<dbReference type="InterPro" id="IPR000120">
    <property type="entry name" value="Amidase"/>
</dbReference>
<gene>
    <name evidence="3" type="ORF">HORIV_62530</name>
</gene>
<evidence type="ECO:0000259" key="2">
    <source>
        <dbReference type="Pfam" id="PF01425"/>
    </source>
</evidence>
<comment type="similarity">
    <text evidence="1">Belongs to the amidase family.</text>
</comment>
<reference evidence="4" key="1">
    <citation type="journal article" date="2019" name="Microbiol. Resour. Announc.">
        <title>Complete Genome Sequence of Halomonas olivaria, a Moderately Halophilic Bacterium Isolated from Olive Processing Effluents, Obtained by Nanopore Sequencing.</title>
        <authorList>
            <person name="Nagata S."/>
            <person name="Ii K.M."/>
            <person name="Tsukimi T."/>
            <person name="Miura M.C."/>
            <person name="Galipon J."/>
            <person name="Arakawa K."/>
        </authorList>
    </citation>
    <scope>NUCLEOTIDE SEQUENCE [LARGE SCALE GENOMIC DNA]</scope>
    <source>
        <strain evidence="4">TYRC17</strain>
    </source>
</reference>
<dbReference type="EMBL" id="AP019416">
    <property type="protein sequence ID" value="BBI53832.1"/>
    <property type="molecule type" value="Genomic_DNA"/>
</dbReference>
<proteinExistence type="inferred from homology"/>
<evidence type="ECO:0000313" key="4">
    <source>
        <dbReference type="Proteomes" id="UP000289555"/>
    </source>
</evidence>
<protein>
    <recommendedName>
        <fullName evidence="2">Amidase domain-containing protein</fullName>
    </recommendedName>
</protein>
<dbReference type="Pfam" id="PF01425">
    <property type="entry name" value="Amidase"/>
    <property type="match status" value="1"/>
</dbReference>
<keyword evidence="4" id="KW-1185">Reference proteome</keyword>
<dbReference type="InterPro" id="IPR036928">
    <property type="entry name" value="AS_sf"/>
</dbReference>
<evidence type="ECO:0000256" key="1">
    <source>
        <dbReference type="ARBA" id="ARBA00009199"/>
    </source>
</evidence>
<dbReference type="Gene3D" id="3.90.1300.10">
    <property type="entry name" value="Amidase signature (AS) domain"/>
    <property type="match status" value="1"/>
</dbReference>
<name>A0ABM7GSZ1_9GAMM</name>
<dbReference type="InterPro" id="IPR023631">
    <property type="entry name" value="Amidase_dom"/>
</dbReference>
<dbReference type="PANTHER" id="PTHR11895:SF7">
    <property type="entry name" value="GLUTAMYL-TRNA(GLN) AMIDOTRANSFERASE SUBUNIT A, MITOCHONDRIAL"/>
    <property type="match status" value="1"/>
</dbReference>
<dbReference type="PANTHER" id="PTHR11895">
    <property type="entry name" value="TRANSAMIDASE"/>
    <property type="match status" value="1"/>
</dbReference>
<dbReference type="Proteomes" id="UP000289555">
    <property type="component" value="Chromosome"/>
</dbReference>